<dbReference type="PANTHER" id="PTHR43394">
    <property type="entry name" value="ATP-DEPENDENT PERMEASE MDL1, MITOCHONDRIAL"/>
    <property type="match status" value="1"/>
</dbReference>
<comment type="subcellular location">
    <subcellularLocation>
        <location evidence="1">Cell membrane</location>
        <topology evidence="1">Multi-pass membrane protein</topology>
    </subcellularLocation>
</comment>
<keyword evidence="2" id="KW-0813">Transport</keyword>
<keyword evidence="15" id="KW-1185">Reference proteome</keyword>
<evidence type="ECO:0000256" key="4">
    <source>
        <dbReference type="ARBA" id="ARBA00022741"/>
    </source>
</evidence>
<dbReference type="CDD" id="cd18547">
    <property type="entry name" value="ABC_6TM_Tm288_like"/>
    <property type="match status" value="1"/>
</dbReference>
<evidence type="ECO:0000313" key="15">
    <source>
        <dbReference type="Proteomes" id="UP000199497"/>
    </source>
</evidence>
<evidence type="ECO:0000256" key="8">
    <source>
        <dbReference type="ARBA" id="ARBA00055053"/>
    </source>
</evidence>
<feature type="transmembrane region" description="Helical" evidence="11">
    <location>
        <begin position="194"/>
        <end position="211"/>
    </location>
</feature>
<dbReference type="EMBL" id="FNJR01000008">
    <property type="protein sequence ID" value="SDP74618.1"/>
    <property type="molecule type" value="Genomic_DNA"/>
</dbReference>
<sequence>MSARSRSTATPRALEPGSSTRRFLGLLRPVRGRFLAVVVLTAFGVGLTAIGPLVLARATDTLVNGLLGAQLPSGQSREEVVAALRASGRETLAGVVASTDLVPGRGIDFGELGRLLGVTVGIYSTATLLQLVAVGQTNRAIHHVMLRLRVRVERKLNRTPVATVDTYGRGDLLSRVTNDVDNTTASLTQAMGQLLTACFTLISVLVAMLYLSPLMTLVTLSTLPLAVWATRALVRRSQPRFVAQWKQMGALSATIEESISGHEVISSFHSGQQHVAELGERNDRWASESVRAQVASGLAMPLMTFVGNLSYVLVCVVGGLRVASATMTVGEIQAFVQYGRQISSPIGQISGLLNELQSGIASTARVLEFLDGPEEETGVPERRRLRGRVEFEHVDFGYEPGKPVLRDLSLVAEPGETVAVVGPTGVGKTTLAHLLLRFYDVERGRVLLDGHDVRELARADVRSHIGVVLQDPWLFEGTIAENVSYGRQDAHRSDVERAASRTGLDQFVAVLPHGLDTHIDADGANLSAGERQLVTITRAFVAEPEVLVLDEATSAVDSRTTMHVQRALAELQRDRTCLVIAHRLATVRQADRILVLDQGRVVESGSHEELLHRRGAYAELQRTRLEAS</sequence>
<comment type="similarity">
    <text evidence="9">Belongs to the ABC transporter superfamily. Lipid exporter (TC 3.A.1.106) family.</text>
</comment>
<name>A0A1H0V8S5_9ACTN</name>
<keyword evidence="5 14" id="KW-0067">ATP-binding</keyword>
<evidence type="ECO:0000256" key="5">
    <source>
        <dbReference type="ARBA" id="ARBA00022840"/>
    </source>
</evidence>
<proteinExistence type="inferred from homology"/>
<evidence type="ECO:0000256" key="1">
    <source>
        <dbReference type="ARBA" id="ARBA00004651"/>
    </source>
</evidence>
<dbReference type="InterPro" id="IPR011527">
    <property type="entry name" value="ABC1_TM_dom"/>
</dbReference>
<reference evidence="15" key="1">
    <citation type="submission" date="2016-10" db="EMBL/GenBank/DDBJ databases">
        <authorList>
            <person name="Varghese N."/>
            <person name="Submissions S."/>
        </authorList>
    </citation>
    <scope>NUCLEOTIDE SEQUENCE [LARGE SCALE GENOMIC DNA]</scope>
    <source>
        <strain evidence="15">DSM 46732</strain>
    </source>
</reference>
<dbReference type="InterPro" id="IPR003439">
    <property type="entry name" value="ABC_transporter-like_ATP-bd"/>
</dbReference>
<evidence type="ECO:0000256" key="7">
    <source>
        <dbReference type="ARBA" id="ARBA00023136"/>
    </source>
</evidence>
<evidence type="ECO:0000313" key="14">
    <source>
        <dbReference type="EMBL" id="SDP74618.1"/>
    </source>
</evidence>
<keyword evidence="3 11" id="KW-0812">Transmembrane</keyword>
<dbReference type="CDD" id="cd03254">
    <property type="entry name" value="ABCC_Glucan_exporter_like"/>
    <property type="match status" value="1"/>
</dbReference>
<dbReference type="InterPro" id="IPR036640">
    <property type="entry name" value="ABC1_TM_sf"/>
</dbReference>
<keyword evidence="7 11" id="KW-0472">Membrane</keyword>
<comment type="function">
    <text evidence="8">ABC transporter involved in fatty acid import. Transmembrane domains (TMD) form a pore in the membrane and the ATP-binding domain (NBD) is responsible for energy generation.</text>
</comment>
<dbReference type="Proteomes" id="UP000199497">
    <property type="component" value="Unassembled WGS sequence"/>
</dbReference>
<feature type="transmembrane region" description="Helical" evidence="11">
    <location>
        <begin position="34"/>
        <end position="55"/>
    </location>
</feature>
<dbReference type="SMART" id="SM00382">
    <property type="entry name" value="AAA"/>
    <property type="match status" value="1"/>
</dbReference>
<dbReference type="STRING" id="405564.SAMN04487905_10876"/>
<dbReference type="GO" id="GO:0005524">
    <property type="term" value="F:ATP binding"/>
    <property type="evidence" value="ECO:0007669"/>
    <property type="project" value="UniProtKB-KW"/>
</dbReference>
<dbReference type="GO" id="GO:0005886">
    <property type="term" value="C:plasma membrane"/>
    <property type="evidence" value="ECO:0007669"/>
    <property type="project" value="UniProtKB-SubCell"/>
</dbReference>
<dbReference type="RefSeq" id="WP_092602191.1">
    <property type="nucleotide sequence ID" value="NZ_FNJR01000008.1"/>
</dbReference>
<evidence type="ECO:0000256" key="3">
    <source>
        <dbReference type="ARBA" id="ARBA00022692"/>
    </source>
</evidence>
<dbReference type="OrthoDB" id="9806127at2"/>
<feature type="domain" description="ABC transporter" evidence="12">
    <location>
        <begin position="389"/>
        <end position="623"/>
    </location>
</feature>
<evidence type="ECO:0000259" key="13">
    <source>
        <dbReference type="PROSITE" id="PS50929"/>
    </source>
</evidence>
<dbReference type="GO" id="GO:0016887">
    <property type="term" value="F:ATP hydrolysis activity"/>
    <property type="evidence" value="ECO:0007669"/>
    <property type="project" value="InterPro"/>
</dbReference>
<evidence type="ECO:0000256" key="11">
    <source>
        <dbReference type="SAM" id="Phobius"/>
    </source>
</evidence>
<keyword evidence="6 11" id="KW-1133">Transmembrane helix</keyword>
<evidence type="ECO:0000256" key="10">
    <source>
        <dbReference type="ARBA" id="ARBA00071747"/>
    </source>
</evidence>
<organism evidence="14 15">
    <name type="scientific">Actinopolyspora xinjiangensis</name>
    <dbReference type="NCBI Taxonomy" id="405564"/>
    <lineage>
        <taxon>Bacteria</taxon>
        <taxon>Bacillati</taxon>
        <taxon>Actinomycetota</taxon>
        <taxon>Actinomycetes</taxon>
        <taxon>Actinopolysporales</taxon>
        <taxon>Actinopolysporaceae</taxon>
        <taxon>Actinopolyspora</taxon>
    </lineage>
</organism>
<dbReference type="Gene3D" id="3.40.50.300">
    <property type="entry name" value="P-loop containing nucleotide triphosphate hydrolases"/>
    <property type="match status" value="1"/>
</dbReference>
<dbReference type="Gene3D" id="1.20.1560.10">
    <property type="entry name" value="ABC transporter type 1, transmembrane domain"/>
    <property type="match status" value="1"/>
</dbReference>
<accession>A0A1H0V8S5</accession>
<evidence type="ECO:0000259" key="12">
    <source>
        <dbReference type="PROSITE" id="PS50893"/>
    </source>
</evidence>
<gene>
    <name evidence="14" type="ORF">SAMN04487905_10876</name>
</gene>
<dbReference type="PROSITE" id="PS50893">
    <property type="entry name" value="ABC_TRANSPORTER_2"/>
    <property type="match status" value="1"/>
</dbReference>
<dbReference type="InterPro" id="IPR003593">
    <property type="entry name" value="AAA+_ATPase"/>
</dbReference>
<dbReference type="FunFam" id="3.40.50.300:FF:000287">
    <property type="entry name" value="Multidrug ABC transporter ATP-binding protein"/>
    <property type="match status" value="1"/>
</dbReference>
<dbReference type="InterPro" id="IPR039421">
    <property type="entry name" value="Type_1_exporter"/>
</dbReference>
<dbReference type="PANTHER" id="PTHR43394:SF1">
    <property type="entry name" value="ATP-BINDING CASSETTE SUB-FAMILY B MEMBER 10, MITOCHONDRIAL"/>
    <property type="match status" value="1"/>
</dbReference>
<feature type="domain" description="ABC transmembrane type-1" evidence="13">
    <location>
        <begin position="35"/>
        <end position="358"/>
    </location>
</feature>
<dbReference type="Pfam" id="PF00005">
    <property type="entry name" value="ABC_tran"/>
    <property type="match status" value="1"/>
</dbReference>
<dbReference type="SUPFAM" id="SSF90123">
    <property type="entry name" value="ABC transporter transmembrane region"/>
    <property type="match status" value="1"/>
</dbReference>
<feature type="transmembrane region" description="Helical" evidence="11">
    <location>
        <begin position="115"/>
        <end position="135"/>
    </location>
</feature>
<evidence type="ECO:0000256" key="2">
    <source>
        <dbReference type="ARBA" id="ARBA00022448"/>
    </source>
</evidence>
<evidence type="ECO:0000256" key="9">
    <source>
        <dbReference type="ARBA" id="ARBA00061644"/>
    </source>
</evidence>
<dbReference type="Pfam" id="PF00664">
    <property type="entry name" value="ABC_membrane"/>
    <property type="match status" value="1"/>
</dbReference>
<dbReference type="InterPro" id="IPR027417">
    <property type="entry name" value="P-loop_NTPase"/>
</dbReference>
<keyword evidence="4" id="KW-0547">Nucleotide-binding</keyword>
<evidence type="ECO:0000256" key="6">
    <source>
        <dbReference type="ARBA" id="ARBA00022989"/>
    </source>
</evidence>
<dbReference type="AlphaFoldDB" id="A0A1H0V8S5"/>
<dbReference type="PROSITE" id="PS50929">
    <property type="entry name" value="ABC_TM1F"/>
    <property type="match status" value="1"/>
</dbReference>
<dbReference type="GO" id="GO:0015421">
    <property type="term" value="F:ABC-type oligopeptide transporter activity"/>
    <property type="evidence" value="ECO:0007669"/>
    <property type="project" value="TreeGrafter"/>
</dbReference>
<dbReference type="SUPFAM" id="SSF52540">
    <property type="entry name" value="P-loop containing nucleoside triphosphate hydrolases"/>
    <property type="match status" value="1"/>
</dbReference>
<protein>
    <recommendedName>
        <fullName evidence="10">Fatty acid ABC transporter ATP-binding/permease protein</fullName>
    </recommendedName>
</protein>